<dbReference type="InterPro" id="IPR001584">
    <property type="entry name" value="Integrase_cat-core"/>
</dbReference>
<name>A0AB34XSP6_9MICO</name>
<dbReference type="PANTHER" id="PTHR46889:SF4">
    <property type="entry name" value="TRANSPOSASE INSO FOR INSERTION SEQUENCE ELEMENT IS911B-RELATED"/>
    <property type="match status" value="1"/>
</dbReference>
<evidence type="ECO:0000313" key="3">
    <source>
        <dbReference type="Proteomes" id="UP000076612"/>
    </source>
</evidence>
<dbReference type="PANTHER" id="PTHR46889">
    <property type="entry name" value="TRANSPOSASE INSF FOR INSERTION SEQUENCE IS3B-RELATED"/>
    <property type="match status" value="1"/>
</dbReference>
<dbReference type="InterPro" id="IPR036397">
    <property type="entry name" value="RNaseH_sf"/>
</dbReference>
<dbReference type="Proteomes" id="UP000076612">
    <property type="component" value="Unassembled WGS sequence"/>
</dbReference>
<dbReference type="Pfam" id="PF00665">
    <property type="entry name" value="rve"/>
    <property type="match status" value="1"/>
</dbReference>
<sequence>MAASMGLVRTIMRELGIFGNQPRIKKRTTTPAEDAAARPDLIGRDFTADAPGTRLVGDITYLRTGEEWLYLATVIDQFNRKVVGWSMADHMRAELVGDALEMAGTHGRIEPGAIFHSERGSVYTSAKYAAVAIEFGVRRSVGRTGSCHDNAVAESWFSMLKNEMYYRYSFATRRRARFAVMEYIEVFYNRRRLLSTLGCRTPAEVRATYVPQDATAA</sequence>
<dbReference type="NCBIfam" id="NF033516">
    <property type="entry name" value="transpos_IS3"/>
    <property type="match status" value="1"/>
</dbReference>
<dbReference type="GO" id="GO:0015074">
    <property type="term" value="P:DNA integration"/>
    <property type="evidence" value="ECO:0007669"/>
    <property type="project" value="InterPro"/>
</dbReference>
<dbReference type="InterPro" id="IPR048020">
    <property type="entry name" value="Transpos_IS3"/>
</dbReference>
<dbReference type="InterPro" id="IPR050900">
    <property type="entry name" value="Transposase_IS3/IS150/IS904"/>
</dbReference>
<dbReference type="Pfam" id="PF13333">
    <property type="entry name" value="rve_2"/>
    <property type="match status" value="1"/>
</dbReference>
<organism evidence="2 3">
    <name type="scientific">Brevibacterium casei</name>
    <dbReference type="NCBI Taxonomy" id="33889"/>
    <lineage>
        <taxon>Bacteria</taxon>
        <taxon>Bacillati</taxon>
        <taxon>Actinomycetota</taxon>
        <taxon>Actinomycetes</taxon>
        <taxon>Micrococcales</taxon>
        <taxon>Brevibacteriaceae</taxon>
        <taxon>Brevibacterium</taxon>
    </lineage>
</organism>
<gene>
    <name evidence="2" type="ORF">AVW13_11370</name>
</gene>
<accession>A0AB34XSP6</accession>
<dbReference type="GO" id="GO:0003676">
    <property type="term" value="F:nucleic acid binding"/>
    <property type="evidence" value="ECO:0007669"/>
    <property type="project" value="InterPro"/>
</dbReference>
<evidence type="ECO:0000313" key="2">
    <source>
        <dbReference type="EMBL" id="KZE19736.1"/>
    </source>
</evidence>
<feature type="domain" description="Integrase catalytic" evidence="1">
    <location>
        <begin position="47"/>
        <end position="210"/>
    </location>
</feature>
<protein>
    <submittedName>
        <fullName evidence="2">Transposase</fullName>
    </submittedName>
</protein>
<evidence type="ECO:0000259" key="1">
    <source>
        <dbReference type="PROSITE" id="PS50994"/>
    </source>
</evidence>
<dbReference type="PROSITE" id="PS50994">
    <property type="entry name" value="INTEGRASE"/>
    <property type="match status" value="1"/>
</dbReference>
<dbReference type="EMBL" id="LQQR01000018">
    <property type="protein sequence ID" value="KZE19736.1"/>
    <property type="molecule type" value="Genomic_DNA"/>
</dbReference>
<dbReference type="Gene3D" id="3.30.420.10">
    <property type="entry name" value="Ribonuclease H-like superfamily/Ribonuclease H"/>
    <property type="match status" value="1"/>
</dbReference>
<dbReference type="InterPro" id="IPR012337">
    <property type="entry name" value="RNaseH-like_sf"/>
</dbReference>
<dbReference type="AlphaFoldDB" id="A0AB34XSP6"/>
<reference evidence="3" key="1">
    <citation type="submission" date="2016-01" db="EMBL/GenBank/DDBJ databases">
        <title>Draft genome of Chromobacterium sp. F49.</title>
        <authorList>
            <person name="Hong K.W."/>
        </authorList>
    </citation>
    <scope>NUCLEOTIDE SEQUENCE [LARGE SCALE GENOMIC DNA]</scope>
    <source>
        <strain evidence="3">M40</strain>
    </source>
</reference>
<dbReference type="SUPFAM" id="SSF53098">
    <property type="entry name" value="Ribonuclease H-like"/>
    <property type="match status" value="1"/>
</dbReference>
<proteinExistence type="predicted"/>
<comment type="caution">
    <text evidence="2">The sequence shown here is derived from an EMBL/GenBank/DDBJ whole genome shotgun (WGS) entry which is preliminary data.</text>
</comment>